<dbReference type="CDD" id="cd02511">
    <property type="entry name" value="Beta4Glucosyltransferase"/>
    <property type="match status" value="1"/>
</dbReference>
<dbReference type="AlphaFoldDB" id="A0A831U0J9"/>
<dbReference type="SUPFAM" id="SSF53448">
    <property type="entry name" value="Nucleotide-diphospho-sugar transferases"/>
    <property type="match status" value="1"/>
</dbReference>
<comment type="similarity">
    <text evidence="1">Belongs to the glycosyltransferase 2 family. WaaE/KdtX subfamily.</text>
</comment>
<accession>A0A831U0J9</accession>
<evidence type="ECO:0000259" key="2">
    <source>
        <dbReference type="Pfam" id="PF00535"/>
    </source>
</evidence>
<dbReference type="Pfam" id="PF00535">
    <property type="entry name" value="Glycos_transf_2"/>
    <property type="match status" value="1"/>
</dbReference>
<sequence length="283" mass="32487">MISAVVNTLNEAANIEYCLESLRWCDEIIVVDMESDDDTVAIAGNYTDRIMTVPRCGYVEPARKAGGDAALGDWILVIDADEVVPVSLARRLRQIAASDECDAVEIPVKNFILGEWIRHTGWGDASCLRFFRKNSVAFSDVIHHGINPVSTARVVRLEPSDEHWLYHFNYLDSEHFVAKLNRYTNFEVDSLLRRGVTFSVMGMLYAGVHEFYSRYVRQRGYRDGRHGLVLSLLMAFYHLLSHIKLWERHLWLSRPVQAEYDAIRRELLEMHRRERLGGSGKDG</sequence>
<dbReference type="InterPro" id="IPR029044">
    <property type="entry name" value="Nucleotide-diphossugar_trans"/>
</dbReference>
<dbReference type="GO" id="GO:0016740">
    <property type="term" value="F:transferase activity"/>
    <property type="evidence" value="ECO:0007669"/>
    <property type="project" value="UniProtKB-KW"/>
</dbReference>
<feature type="domain" description="Glycosyltransferase 2-like" evidence="2">
    <location>
        <begin position="3"/>
        <end position="120"/>
    </location>
</feature>
<gene>
    <name evidence="3" type="ORF">ENQ87_11685</name>
</gene>
<dbReference type="EMBL" id="DSOV01000051">
    <property type="protein sequence ID" value="HEN43006.1"/>
    <property type="molecule type" value="Genomic_DNA"/>
</dbReference>
<dbReference type="InterPro" id="IPR001173">
    <property type="entry name" value="Glyco_trans_2-like"/>
</dbReference>
<dbReference type="PANTHER" id="PTHR43630">
    <property type="entry name" value="POLY-BETA-1,6-N-ACETYL-D-GLUCOSAMINE SYNTHASE"/>
    <property type="match status" value="1"/>
</dbReference>
<comment type="caution">
    <text evidence="3">The sequence shown here is derived from an EMBL/GenBank/DDBJ whole genome shotgun (WGS) entry which is preliminary data.</text>
</comment>
<dbReference type="PANTHER" id="PTHR43630:SF2">
    <property type="entry name" value="GLYCOSYLTRANSFERASE"/>
    <property type="match status" value="1"/>
</dbReference>
<proteinExistence type="inferred from homology"/>
<evidence type="ECO:0000256" key="1">
    <source>
        <dbReference type="ARBA" id="ARBA00038494"/>
    </source>
</evidence>
<reference evidence="3" key="1">
    <citation type="journal article" date="2020" name="mSystems">
        <title>Genome- and Community-Level Interaction Insights into Carbon Utilization and Element Cycling Functions of Hydrothermarchaeota in Hydrothermal Sediment.</title>
        <authorList>
            <person name="Zhou Z."/>
            <person name="Liu Y."/>
            <person name="Xu W."/>
            <person name="Pan J."/>
            <person name="Luo Z.H."/>
            <person name="Li M."/>
        </authorList>
    </citation>
    <scope>NUCLEOTIDE SEQUENCE [LARGE SCALE GENOMIC DNA]</scope>
    <source>
        <strain evidence="3">SpSt-349</strain>
    </source>
</reference>
<evidence type="ECO:0000313" key="3">
    <source>
        <dbReference type="EMBL" id="HEN43006.1"/>
    </source>
</evidence>
<dbReference type="Gene3D" id="3.90.550.10">
    <property type="entry name" value="Spore Coat Polysaccharide Biosynthesis Protein SpsA, Chain A"/>
    <property type="match status" value="1"/>
</dbReference>
<name>A0A831U0J9_GEOME</name>
<protein>
    <submittedName>
        <fullName evidence="3">Glycosyltransferase family 2 protein</fullName>
    </submittedName>
</protein>
<organism evidence="3">
    <name type="scientific">Geobacter metallireducens</name>
    <dbReference type="NCBI Taxonomy" id="28232"/>
    <lineage>
        <taxon>Bacteria</taxon>
        <taxon>Pseudomonadati</taxon>
        <taxon>Thermodesulfobacteriota</taxon>
        <taxon>Desulfuromonadia</taxon>
        <taxon>Geobacterales</taxon>
        <taxon>Geobacteraceae</taxon>
        <taxon>Geobacter</taxon>
    </lineage>
</organism>
<keyword evidence="3" id="KW-0808">Transferase</keyword>